<evidence type="ECO:0000256" key="5">
    <source>
        <dbReference type="ARBA" id="ARBA00022927"/>
    </source>
</evidence>
<keyword evidence="7" id="KW-0446">Lipid-binding</keyword>
<dbReference type="InterPro" id="IPR027267">
    <property type="entry name" value="AH/BAR_dom_sf"/>
</dbReference>
<feature type="region of interest" description="Disordered" evidence="10">
    <location>
        <begin position="539"/>
        <end position="558"/>
    </location>
</feature>
<evidence type="ECO:0000256" key="8">
    <source>
        <dbReference type="ARBA" id="ARBA00023136"/>
    </source>
</evidence>
<feature type="compositionally biased region" description="Low complexity" evidence="10">
    <location>
        <begin position="399"/>
        <end position="416"/>
    </location>
</feature>
<organism evidence="12 13">
    <name type="scientific">Malassezia furfur</name>
    <name type="common">Pityriasis versicolor infection agent</name>
    <name type="synonym">Pityrosporum furfur</name>
    <dbReference type="NCBI Taxonomy" id="55194"/>
    <lineage>
        <taxon>Eukaryota</taxon>
        <taxon>Fungi</taxon>
        <taxon>Dikarya</taxon>
        <taxon>Basidiomycota</taxon>
        <taxon>Ustilaginomycotina</taxon>
        <taxon>Malasseziomycetes</taxon>
        <taxon>Malasseziales</taxon>
        <taxon>Malasseziaceae</taxon>
        <taxon>Malassezia</taxon>
    </lineage>
</organism>
<evidence type="ECO:0000256" key="3">
    <source>
        <dbReference type="ARBA" id="ARBA00022448"/>
    </source>
</evidence>
<evidence type="ECO:0000256" key="6">
    <source>
        <dbReference type="ARBA" id="ARBA00023006"/>
    </source>
</evidence>
<evidence type="ECO:0000313" key="13">
    <source>
        <dbReference type="Proteomes" id="UP000818624"/>
    </source>
</evidence>
<dbReference type="Proteomes" id="UP000818624">
    <property type="component" value="Chromosome 1"/>
</dbReference>
<comment type="subcellular location">
    <subcellularLocation>
        <location evidence="1">Endosome membrane</location>
        <topology evidence="1">Peripheral membrane protein</topology>
    </subcellularLocation>
</comment>
<evidence type="ECO:0000256" key="9">
    <source>
        <dbReference type="SAM" id="Coils"/>
    </source>
</evidence>
<keyword evidence="3" id="KW-0813">Transport</keyword>
<keyword evidence="4" id="KW-0967">Endosome</keyword>
<keyword evidence="13" id="KW-1185">Reference proteome</keyword>
<evidence type="ECO:0000313" key="12">
    <source>
        <dbReference type="EMBL" id="WFD46941.1"/>
    </source>
</evidence>
<dbReference type="InterPro" id="IPR001683">
    <property type="entry name" value="PX_dom"/>
</dbReference>
<dbReference type="Pfam" id="PF00787">
    <property type="entry name" value="PX"/>
    <property type="match status" value="1"/>
</dbReference>
<keyword evidence="8" id="KW-0472">Membrane</keyword>
<feature type="domain" description="PX" evidence="11">
    <location>
        <begin position="47"/>
        <end position="166"/>
    </location>
</feature>
<evidence type="ECO:0000256" key="4">
    <source>
        <dbReference type="ARBA" id="ARBA00022753"/>
    </source>
</evidence>
<dbReference type="InterPro" id="IPR036871">
    <property type="entry name" value="PX_dom_sf"/>
</dbReference>
<keyword evidence="9" id="KW-0175">Coiled coil</keyword>
<dbReference type="CDD" id="cd06867">
    <property type="entry name" value="PX_SNX41_42"/>
    <property type="match status" value="1"/>
</dbReference>
<dbReference type="PROSITE" id="PS50195">
    <property type="entry name" value="PX"/>
    <property type="match status" value="1"/>
</dbReference>
<dbReference type="InterPro" id="IPR051079">
    <property type="entry name" value="Sorting_Nexin_Autophagy"/>
</dbReference>
<dbReference type="SUPFAM" id="SSF64268">
    <property type="entry name" value="PX domain"/>
    <property type="match status" value="1"/>
</dbReference>
<dbReference type="PANTHER" id="PTHR46979:SF2">
    <property type="entry name" value="SORTING NEXIN-41"/>
    <property type="match status" value="1"/>
</dbReference>
<evidence type="ECO:0000256" key="1">
    <source>
        <dbReference type="ARBA" id="ARBA00004481"/>
    </source>
</evidence>
<keyword evidence="6" id="KW-0072">Autophagy</keyword>
<evidence type="ECO:0000256" key="10">
    <source>
        <dbReference type="SAM" id="MobiDB-lite"/>
    </source>
</evidence>
<evidence type="ECO:0000256" key="2">
    <source>
        <dbReference type="ARBA" id="ARBA00010883"/>
    </source>
</evidence>
<dbReference type="Gene3D" id="1.20.1270.60">
    <property type="entry name" value="Arfaptin homology (AH) domain/BAR domain"/>
    <property type="match status" value="1"/>
</dbReference>
<dbReference type="PANTHER" id="PTHR46979">
    <property type="entry name" value="SORTING NEXIN-41"/>
    <property type="match status" value="1"/>
</dbReference>
<dbReference type="SMART" id="SM00312">
    <property type="entry name" value="PX"/>
    <property type="match status" value="1"/>
</dbReference>
<reference evidence="12 13" key="1">
    <citation type="journal article" date="2020" name="Elife">
        <title>Loss of centromere function drives karyotype evolution in closely related Malassezia species.</title>
        <authorList>
            <person name="Sankaranarayanan S.R."/>
            <person name="Ianiri G."/>
            <person name="Coelho M.A."/>
            <person name="Reza M.H."/>
            <person name="Thimmappa B.C."/>
            <person name="Ganguly P."/>
            <person name="Vadnala R.N."/>
            <person name="Sun S."/>
            <person name="Siddharthan R."/>
            <person name="Tellgren-Roth C."/>
            <person name="Dawson T.L."/>
            <person name="Heitman J."/>
            <person name="Sanyal K."/>
        </authorList>
    </citation>
    <scope>NUCLEOTIDE SEQUENCE [LARGE SCALE GENOMIC DNA]</scope>
    <source>
        <strain evidence="12">CBS14141</strain>
    </source>
</reference>
<dbReference type="EMBL" id="CP046234">
    <property type="protein sequence ID" value="WFD46941.1"/>
    <property type="molecule type" value="Genomic_DNA"/>
</dbReference>
<sequence>MTTTYDWDDGARGAWDDAAAPHTHDTRDVPDGGARASPLPPPRAEPAAAPARIHITDAVVSTERAAVGYIAYVIDTPDAQVKRRYSEFEALRDALVVLHPTVIVPPIPSKHSLSDYALKQTKAKDDPAIIARRKRTLARFLNRCDAHPVLREDPVFRRFLDPRFSWHEIKTSPPLSQLPKSNLNAPPRCPADPKAPLSYRALPTPTAVRKLREPNERFAESEAFTTRFEAQMAGRVEPAERRLVRRWHDVGADYAELGALLNAQSLAESPLLAPAVERAGQAADATYMAYQDMLARWERDVSEPLHEYTQYAKILQATLQWRHLKHQQLELARDDLAAKQQQLADLEHIEAEYARLSSAMEIGGGGLDARRPAAPQPAPAPTHASVYGRAAEEAEDGGASPRAAPAPAAPAAAARTLPPPRRKGMLGSLSQALQNMMDVDPDKTRQNTISRLREDVMLLTEGVQLAERDLEDATDTIQASLDRFQRLKVADVRQLLLEAARAQRDLCRSNLSAWQRAHAELERTPAEAFGWMPSAHLAPPGAHGAAPSSAAGAWNIDD</sequence>
<dbReference type="InterPro" id="IPR044106">
    <property type="entry name" value="PX_Snx41/Atg20"/>
</dbReference>
<dbReference type="Gene3D" id="3.30.1520.10">
    <property type="entry name" value="Phox-like domain"/>
    <property type="match status" value="1"/>
</dbReference>
<gene>
    <name evidence="12" type="ORF">GLX27_001585</name>
</gene>
<keyword evidence="5" id="KW-0653">Protein transport</keyword>
<comment type="similarity">
    <text evidence="2">Belongs to the sorting nexin family.</text>
</comment>
<feature type="region of interest" description="Disordered" evidence="10">
    <location>
        <begin position="366"/>
        <end position="426"/>
    </location>
</feature>
<protein>
    <recommendedName>
        <fullName evidence="11">PX domain-containing protein</fullName>
    </recommendedName>
</protein>
<evidence type="ECO:0000256" key="7">
    <source>
        <dbReference type="ARBA" id="ARBA00023121"/>
    </source>
</evidence>
<proteinExistence type="inferred from homology"/>
<name>A0ABY8EN97_MALFU</name>
<feature type="coiled-coil region" evidence="9">
    <location>
        <begin position="329"/>
        <end position="359"/>
    </location>
</feature>
<feature type="region of interest" description="Disordered" evidence="10">
    <location>
        <begin position="1"/>
        <end position="50"/>
    </location>
</feature>
<evidence type="ECO:0000259" key="11">
    <source>
        <dbReference type="PROSITE" id="PS50195"/>
    </source>
</evidence>
<accession>A0ABY8EN97</accession>